<accession>A0AAE1QDL8</accession>
<dbReference type="GO" id="GO:0005615">
    <property type="term" value="C:extracellular space"/>
    <property type="evidence" value="ECO:0007669"/>
    <property type="project" value="TreeGrafter"/>
</dbReference>
<feature type="domain" description="FAS1" evidence="1">
    <location>
        <begin position="139"/>
        <end position="276"/>
    </location>
</feature>
<evidence type="ECO:0000313" key="2">
    <source>
        <dbReference type="EMBL" id="KAK4323788.1"/>
    </source>
</evidence>
<dbReference type="AlphaFoldDB" id="A0AAE1QDL8"/>
<dbReference type="SUPFAM" id="SSF82153">
    <property type="entry name" value="FAS1 domain"/>
    <property type="match status" value="2"/>
</dbReference>
<dbReference type="PANTHER" id="PTHR10900">
    <property type="entry name" value="PERIOSTIN-RELATED"/>
    <property type="match status" value="1"/>
</dbReference>
<dbReference type="InterPro" id="IPR000782">
    <property type="entry name" value="FAS1_domain"/>
</dbReference>
<dbReference type="PANTHER" id="PTHR10900:SF77">
    <property type="entry name" value="FI19380P1"/>
    <property type="match status" value="1"/>
</dbReference>
<dbReference type="SMART" id="SM00554">
    <property type="entry name" value="FAS1"/>
    <property type="match status" value="2"/>
</dbReference>
<keyword evidence="3" id="KW-1185">Reference proteome</keyword>
<dbReference type="Gene3D" id="2.30.180.10">
    <property type="entry name" value="FAS1 domain"/>
    <property type="match status" value="2"/>
</dbReference>
<organism evidence="2 3">
    <name type="scientific">Petrolisthes manimaculis</name>
    <dbReference type="NCBI Taxonomy" id="1843537"/>
    <lineage>
        <taxon>Eukaryota</taxon>
        <taxon>Metazoa</taxon>
        <taxon>Ecdysozoa</taxon>
        <taxon>Arthropoda</taxon>
        <taxon>Crustacea</taxon>
        <taxon>Multicrustacea</taxon>
        <taxon>Malacostraca</taxon>
        <taxon>Eumalacostraca</taxon>
        <taxon>Eucarida</taxon>
        <taxon>Decapoda</taxon>
        <taxon>Pleocyemata</taxon>
        <taxon>Anomura</taxon>
        <taxon>Galatheoidea</taxon>
        <taxon>Porcellanidae</taxon>
        <taxon>Petrolisthes</taxon>
    </lineage>
</organism>
<name>A0AAE1QDL8_9EUCA</name>
<evidence type="ECO:0000259" key="1">
    <source>
        <dbReference type="PROSITE" id="PS50213"/>
    </source>
</evidence>
<proteinExistence type="predicted"/>
<evidence type="ECO:0000313" key="3">
    <source>
        <dbReference type="Proteomes" id="UP001292094"/>
    </source>
</evidence>
<gene>
    <name evidence="2" type="ORF">Pmani_005559</name>
</gene>
<protein>
    <recommendedName>
        <fullName evidence="1">FAS1 domain-containing protein</fullName>
    </recommendedName>
</protein>
<sequence length="288" mass="31770">MRFYDPKQQENEQSNTQVEWIGGKSNPWSGGFTIFAPSDLAFSLLPRSAVLQLQNNTDKLREVVLFHVVPGELRLGDMADNDMLNSASPRGRKLRVNVYQHGAEDQVVTINGARVKRHDMIATNGVIHVTDKVLYPMADLSIIDHLTNCDTFTGANVAVTGAGLTPVLEQEGPFTIFLPTTEAFAAIDNATVSSFIQNITLLQHVLMYHIVPGAYFSEGLRDGMWLPTLAQEQELQLRVTSDGYSRRLAGVGHTAKVIKHDIIATNGVIHVIDTVLRPELETPICGHF</sequence>
<dbReference type="Proteomes" id="UP001292094">
    <property type="component" value="Unassembled WGS sequence"/>
</dbReference>
<dbReference type="EMBL" id="JAWZYT010000413">
    <property type="protein sequence ID" value="KAK4323788.1"/>
    <property type="molecule type" value="Genomic_DNA"/>
</dbReference>
<comment type="caution">
    <text evidence="2">The sequence shown here is derived from an EMBL/GenBank/DDBJ whole genome shotgun (WGS) entry which is preliminary data.</text>
</comment>
<reference evidence="2" key="1">
    <citation type="submission" date="2023-11" db="EMBL/GenBank/DDBJ databases">
        <title>Genome assemblies of two species of porcelain crab, Petrolisthes cinctipes and Petrolisthes manimaculis (Anomura: Porcellanidae).</title>
        <authorList>
            <person name="Angst P."/>
        </authorList>
    </citation>
    <scope>NUCLEOTIDE SEQUENCE</scope>
    <source>
        <strain evidence="2">PB745_02</strain>
        <tissue evidence="2">Gill</tissue>
    </source>
</reference>
<dbReference type="FunFam" id="2.30.180.10:FF:000032">
    <property type="entry name" value="Fasciclin domain-containing protein, putative"/>
    <property type="match status" value="2"/>
</dbReference>
<dbReference type="InterPro" id="IPR050904">
    <property type="entry name" value="Adhesion/Biosynth-related"/>
</dbReference>
<dbReference type="InterPro" id="IPR036378">
    <property type="entry name" value="FAS1_dom_sf"/>
</dbReference>
<dbReference type="Pfam" id="PF02469">
    <property type="entry name" value="Fasciclin"/>
    <property type="match status" value="2"/>
</dbReference>
<feature type="domain" description="FAS1" evidence="1">
    <location>
        <begin position="1"/>
        <end position="134"/>
    </location>
</feature>
<dbReference type="PROSITE" id="PS50213">
    <property type="entry name" value="FAS1"/>
    <property type="match status" value="2"/>
</dbReference>